<sequence length="71" mass="8195">MKYNLILYRPPCGIFKTSGLPLGEESGASSQESGELRMNINQLNALFMDFMQFYAHFFSFLPSQKLIRQEL</sequence>
<proteinExistence type="predicted"/>
<dbReference type="AlphaFoldDB" id="A0A552JCH4"/>
<accession>A0A552JCH4</accession>
<gene>
    <name evidence="1" type="ORF">EWV54_00750</name>
</gene>
<dbReference type="Proteomes" id="UP000319191">
    <property type="component" value="Unassembled WGS sequence"/>
</dbReference>
<evidence type="ECO:0000313" key="1">
    <source>
        <dbReference type="EMBL" id="TRU93466.1"/>
    </source>
</evidence>
<comment type="caution">
    <text evidence="1">The sequence shown here is derived from an EMBL/GenBank/DDBJ whole genome shotgun (WGS) entry which is preliminary data.</text>
</comment>
<organism evidence="1 2">
    <name type="scientific">Microcystis novacekii Mn_MB_F_20050700_S1D</name>
    <dbReference type="NCBI Taxonomy" id="2486266"/>
    <lineage>
        <taxon>Bacteria</taxon>
        <taxon>Bacillati</taxon>
        <taxon>Cyanobacteriota</taxon>
        <taxon>Cyanophyceae</taxon>
        <taxon>Oscillatoriophycideae</taxon>
        <taxon>Chroococcales</taxon>
        <taxon>Microcystaceae</taxon>
        <taxon>Microcystis</taxon>
    </lineage>
</organism>
<name>A0A552JCH4_9CHRO</name>
<evidence type="ECO:0000313" key="2">
    <source>
        <dbReference type="Proteomes" id="UP000319191"/>
    </source>
</evidence>
<reference evidence="1 2" key="1">
    <citation type="submission" date="2019-01" db="EMBL/GenBank/DDBJ databases">
        <title>Coherence of Microcystis species and biogeography revealed through population genomics.</title>
        <authorList>
            <person name="Perez-Carrascal O.M."/>
            <person name="Terrat Y."/>
            <person name="Giani A."/>
            <person name="Fortin N."/>
            <person name="Tromas N."/>
            <person name="Shapiro B.J."/>
        </authorList>
    </citation>
    <scope>NUCLEOTIDE SEQUENCE [LARGE SCALE GENOMIC DNA]</scope>
    <source>
        <strain evidence="1">Mn_MB_F_20050700_S1D</strain>
    </source>
</reference>
<protein>
    <submittedName>
        <fullName evidence="1">Uncharacterized protein</fullName>
    </submittedName>
</protein>
<dbReference type="EMBL" id="SFAV01000009">
    <property type="protein sequence ID" value="TRU93466.1"/>
    <property type="molecule type" value="Genomic_DNA"/>
</dbReference>